<dbReference type="RefSeq" id="WP_169927310.1">
    <property type="nucleotide sequence ID" value="NZ_CP012333.1"/>
</dbReference>
<organism evidence="6 7">
    <name type="scientific">Labilithrix luteola</name>
    <dbReference type="NCBI Taxonomy" id="1391654"/>
    <lineage>
        <taxon>Bacteria</taxon>
        <taxon>Pseudomonadati</taxon>
        <taxon>Myxococcota</taxon>
        <taxon>Polyangia</taxon>
        <taxon>Polyangiales</taxon>
        <taxon>Labilitrichaceae</taxon>
        <taxon>Labilithrix</taxon>
    </lineage>
</organism>
<dbReference type="InterPro" id="IPR008271">
    <property type="entry name" value="Ser/Thr_kinase_AS"/>
</dbReference>
<keyword evidence="3" id="KW-0418">Kinase</keyword>
<evidence type="ECO:0000256" key="2">
    <source>
        <dbReference type="ARBA" id="ARBA00022741"/>
    </source>
</evidence>
<evidence type="ECO:0000259" key="5">
    <source>
        <dbReference type="PROSITE" id="PS50011"/>
    </source>
</evidence>
<evidence type="ECO:0000313" key="6">
    <source>
        <dbReference type="EMBL" id="AKU94749.1"/>
    </source>
</evidence>
<dbReference type="PATRIC" id="fig|1391654.3.peg.1430"/>
<dbReference type="KEGG" id="llu:AKJ09_01413"/>
<dbReference type="Pfam" id="PF00069">
    <property type="entry name" value="Pkinase"/>
    <property type="match status" value="1"/>
</dbReference>
<name>A0A0K1PNS4_9BACT</name>
<accession>A0A0K1PNS4</accession>
<evidence type="ECO:0000256" key="3">
    <source>
        <dbReference type="ARBA" id="ARBA00022777"/>
    </source>
</evidence>
<dbReference type="GO" id="GO:0005524">
    <property type="term" value="F:ATP binding"/>
    <property type="evidence" value="ECO:0007669"/>
    <property type="project" value="UniProtKB-KW"/>
</dbReference>
<keyword evidence="1" id="KW-0808">Transferase</keyword>
<dbReference type="GO" id="GO:0004674">
    <property type="term" value="F:protein serine/threonine kinase activity"/>
    <property type="evidence" value="ECO:0007669"/>
    <property type="project" value="TreeGrafter"/>
</dbReference>
<dbReference type="Gene3D" id="1.10.510.10">
    <property type="entry name" value="Transferase(Phosphotransferase) domain 1"/>
    <property type="match status" value="1"/>
</dbReference>
<dbReference type="InterPro" id="IPR011009">
    <property type="entry name" value="Kinase-like_dom_sf"/>
</dbReference>
<evidence type="ECO:0000313" key="7">
    <source>
        <dbReference type="Proteomes" id="UP000064967"/>
    </source>
</evidence>
<dbReference type="SMART" id="SM00220">
    <property type="entry name" value="S_TKc"/>
    <property type="match status" value="1"/>
</dbReference>
<dbReference type="InterPro" id="IPR000719">
    <property type="entry name" value="Prot_kinase_dom"/>
</dbReference>
<dbReference type="PROSITE" id="PS50011">
    <property type="entry name" value="PROTEIN_KINASE_DOM"/>
    <property type="match status" value="1"/>
</dbReference>
<dbReference type="Proteomes" id="UP000064967">
    <property type="component" value="Chromosome"/>
</dbReference>
<dbReference type="SUPFAM" id="SSF56112">
    <property type="entry name" value="Protein kinase-like (PK-like)"/>
    <property type="match status" value="1"/>
</dbReference>
<keyword evidence="2" id="KW-0547">Nucleotide-binding</keyword>
<reference evidence="6 7" key="1">
    <citation type="submission" date="2015-08" db="EMBL/GenBank/DDBJ databases">
        <authorList>
            <person name="Babu N.S."/>
            <person name="Beckwith C.J."/>
            <person name="Beseler K.G."/>
            <person name="Brison A."/>
            <person name="Carone J.V."/>
            <person name="Caskin T.P."/>
            <person name="Diamond M."/>
            <person name="Durham M.E."/>
            <person name="Foxe J.M."/>
            <person name="Go M."/>
            <person name="Henderson B.A."/>
            <person name="Jones I.B."/>
            <person name="McGettigan J.A."/>
            <person name="Micheletti S.J."/>
            <person name="Nasrallah M.E."/>
            <person name="Ortiz D."/>
            <person name="Piller C.R."/>
            <person name="Privatt S.R."/>
            <person name="Schneider S.L."/>
            <person name="Sharp S."/>
            <person name="Smith T.C."/>
            <person name="Stanton J.D."/>
            <person name="Ullery H.E."/>
            <person name="Wilson R.J."/>
            <person name="Serrano M.G."/>
            <person name="Buck G."/>
            <person name="Lee V."/>
            <person name="Wang Y."/>
            <person name="Carvalho R."/>
            <person name="Voegtly L."/>
            <person name="Shi R."/>
            <person name="Duckworth R."/>
            <person name="Johnson A."/>
            <person name="Loviza R."/>
            <person name="Walstead R."/>
            <person name="Shah Z."/>
            <person name="Kiflezghi M."/>
            <person name="Wade K."/>
            <person name="Ball S.L."/>
            <person name="Bradley K.W."/>
            <person name="Asai D.J."/>
            <person name="Bowman C.A."/>
            <person name="Russell D.A."/>
            <person name="Pope W.H."/>
            <person name="Jacobs-Sera D."/>
            <person name="Hendrix R.W."/>
            <person name="Hatfull G.F."/>
        </authorList>
    </citation>
    <scope>NUCLEOTIDE SEQUENCE [LARGE SCALE GENOMIC DNA]</scope>
    <source>
        <strain evidence="6 7">DSM 27648</strain>
    </source>
</reference>
<evidence type="ECO:0000256" key="4">
    <source>
        <dbReference type="ARBA" id="ARBA00022840"/>
    </source>
</evidence>
<dbReference type="STRING" id="1391654.AKJ09_01413"/>
<dbReference type="Gene3D" id="3.30.200.20">
    <property type="entry name" value="Phosphorylase Kinase, domain 1"/>
    <property type="match status" value="1"/>
</dbReference>
<dbReference type="PANTHER" id="PTHR43289">
    <property type="entry name" value="MITOGEN-ACTIVATED PROTEIN KINASE KINASE KINASE 20-RELATED"/>
    <property type="match status" value="1"/>
</dbReference>
<dbReference type="CDD" id="cd14014">
    <property type="entry name" value="STKc_PknB_like"/>
    <property type="match status" value="1"/>
</dbReference>
<protein>
    <submittedName>
        <fullName evidence="6">Adenylate cyclase</fullName>
    </submittedName>
</protein>
<gene>
    <name evidence="6" type="ORF">AKJ09_01413</name>
</gene>
<feature type="domain" description="Protein kinase" evidence="5">
    <location>
        <begin position="20"/>
        <end position="286"/>
    </location>
</feature>
<dbReference type="EMBL" id="CP012333">
    <property type="protein sequence ID" value="AKU94749.1"/>
    <property type="molecule type" value="Genomic_DNA"/>
</dbReference>
<proteinExistence type="predicted"/>
<keyword evidence="4" id="KW-0067">ATP-binding</keyword>
<evidence type="ECO:0000256" key="1">
    <source>
        <dbReference type="ARBA" id="ARBA00022679"/>
    </source>
</evidence>
<sequence length="300" mass="32987">MRIEELLDNRMPTPVLESRYMVGEIIGEGAIGCVYAARDVVLGIDVAVKVMRHEHAHKANVIERFHREAALAARMLSPHVVKVLGMAVTRSGAPCIVYERLQGETLSERLARKGTLTLTETADIVKQIARALTRAHALGVIHQDVKPDNVFLVDEGGDRPLVKLIDFGIAESIVGKDRPEQYELAGTPEYMAPEVLFGVSPPDSRSDLYALGVVAFECLTGRCPFPGESFLEVLMGVRAGALPSAAVLRPDLDDEIDEWMNRALHPDPFWRFASAKELGDALDKVLRTAAPKRHVLRRAA</sequence>
<dbReference type="PANTHER" id="PTHR43289:SF6">
    <property type="entry name" value="SERINE_THREONINE-PROTEIN KINASE NEKL-3"/>
    <property type="match status" value="1"/>
</dbReference>
<dbReference type="PROSITE" id="PS00108">
    <property type="entry name" value="PROTEIN_KINASE_ST"/>
    <property type="match status" value="1"/>
</dbReference>
<dbReference type="AlphaFoldDB" id="A0A0K1PNS4"/>
<keyword evidence="7" id="KW-1185">Reference proteome</keyword>